<evidence type="ECO:0000256" key="1">
    <source>
        <dbReference type="SAM" id="MobiDB-lite"/>
    </source>
</evidence>
<feature type="region of interest" description="Disordered" evidence="1">
    <location>
        <begin position="1"/>
        <end position="58"/>
    </location>
</feature>
<name>A0AAE3QF85_9HYPH</name>
<comment type="caution">
    <text evidence="2">The sequence shown here is derived from an EMBL/GenBank/DDBJ whole genome shotgun (WGS) entry which is preliminary data.</text>
</comment>
<reference evidence="2" key="1">
    <citation type="submission" date="2022-03" db="EMBL/GenBank/DDBJ databases">
        <title>Fererhizobium litorale gen. nov., sp. nov., isolated from sandy sediments of the Sea of Japan seashore.</title>
        <authorList>
            <person name="Romanenko L."/>
            <person name="Kurilenko V."/>
            <person name="Otstavnykh N."/>
            <person name="Svetashev V."/>
            <person name="Tekutyeva L."/>
            <person name="Isaeva M."/>
            <person name="Mikhailov V."/>
        </authorList>
    </citation>
    <scope>NUCLEOTIDE SEQUENCE</scope>
    <source>
        <strain evidence="2">KMM 9576</strain>
    </source>
</reference>
<dbReference type="EMBL" id="JALDYZ010000011">
    <property type="protein sequence ID" value="MDI7924040.1"/>
    <property type="molecule type" value="Genomic_DNA"/>
</dbReference>
<evidence type="ECO:0000313" key="2">
    <source>
        <dbReference type="EMBL" id="MDI7924040.1"/>
    </source>
</evidence>
<organism evidence="2 3">
    <name type="scientific">Ferirhizobium litorale</name>
    <dbReference type="NCBI Taxonomy" id="2927786"/>
    <lineage>
        <taxon>Bacteria</taxon>
        <taxon>Pseudomonadati</taxon>
        <taxon>Pseudomonadota</taxon>
        <taxon>Alphaproteobacteria</taxon>
        <taxon>Hyphomicrobiales</taxon>
        <taxon>Rhizobiaceae</taxon>
        <taxon>Ferirhizobium</taxon>
    </lineage>
</organism>
<keyword evidence="3" id="KW-1185">Reference proteome</keyword>
<sequence>MVTAPPLDGALKGQEAPGSDLSEGLAAMLEPPSVLPPLAFEPDAEGREGLPGQTNQPVRLKATILDALSALQEPDAETNAEGNYISSVHSDDNGLYRFFRSRS</sequence>
<gene>
    <name evidence="2" type="ORF">MRS75_18400</name>
</gene>
<dbReference type="Proteomes" id="UP001161580">
    <property type="component" value="Unassembled WGS sequence"/>
</dbReference>
<protein>
    <submittedName>
        <fullName evidence="2">Uncharacterized protein</fullName>
    </submittedName>
</protein>
<dbReference type="RefSeq" id="WP_311787296.1">
    <property type="nucleotide sequence ID" value="NZ_JALDYY010000008.1"/>
</dbReference>
<dbReference type="AlphaFoldDB" id="A0AAE3QF85"/>
<proteinExistence type="predicted"/>
<evidence type="ECO:0000313" key="3">
    <source>
        <dbReference type="Proteomes" id="UP001161580"/>
    </source>
</evidence>
<accession>A0AAE3QF85</accession>